<dbReference type="GO" id="GO:0005524">
    <property type="term" value="F:ATP binding"/>
    <property type="evidence" value="ECO:0007669"/>
    <property type="project" value="InterPro"/>
</dbReference>
<dbReference type="InterPro" id="IPR000719">
    <property type="entry name" value="Prot_kinase_dom"/>
</dbReference>
<name>A0A9P5PRN1_9AGAR</name>
<dbReference type="Proteomes" id="UP000772434">
    <property type="component" value="Unassembled WGS sequence"/>
</dbReference>
<dbReference type="InterPro" id="IPR045133">
    <property type="entry name" value="IRE1/2-like"/>
</dbReference>
<dbReference type="PANTHER" id="PTHR13954">
    <property type="entry name" value="IRE1-RELATED"/>
    <property type="match status" value="1"/>
</dbReference>
<dbReference type="GO" id="GO:0036498">
    <property type="term" value="P:IRE1-mediated unfolded protein response"/>
    <property type="evidence" value="ECO:0007669"/>
    <property type="project" value="TreeGrafter"/>
</dbReference>
<evidence type="ECO:0000259" key="1">
    <source>
        <dbReference type="PROSITE" id="PS50011"/>
    </source>
</evidence>
<organism evidence="2 3">
    <name type="scientific">Rhodocollybia butyracea</name>
    <dbReference type="NCBI Taxonomy" id="206335"/>
    <lineage>
        <taxon>Eukaryota</taxon>
        <taxon>Fungi</taxon>
        <taxon>Dikarya</taxon>
        <taxon>Basidiomycota</taxon>
        <taxon>Agaricomycotina</taxon>
        <taxon>Agaricomycetes</taxon>
        <taxon>Agaricomycetidae</taxon>
        <taxon>Agaricales</taxon>
        <taxon>Marasmiineae</taxon>
        <taxon>Omphalotaceae</taxon>
        <taxon>Rhodocollybia</taxon>
    </lineage>
</organism>
<accession>A0A9P5PRN1</accession>
<proteinExistence type="predicted"/>
<dbReference type="EMBL" id="JADNRY010000066">
    <property type="protein sequence ID" value="KAF9067942.1"/>
    <property type="molecule type" value="Genomic_DNA"/>
</dbReference>
<sequence length="273" mass="30906">MLETSIPRLVAEVEVWDVKAETYSHTVLIWEKDSDYFHHQVWQRHYSSASEFFGKASIIPRAYHLAKPAPGLTVTSVSQTDPNVFLKKTIPYQYDPNQPEETWATSAYMPAALMLHEAQICEEIMLKNASHPNIIRYYGYLPSSDGKEILGLCLERYSMDLLAAIDQKVGGIDSSVVIDGIRKGIEHLHALGYVHNDINPANILLNSRMEPVIADFDSCQKVGVSLKSSGKAGTFQWDHESDVSMPQNDFFGLEKIKQWLEENNMKEDLDDTK</sequence>
<dbReference type="AlphaFoldDB" id="A0A9P5PRN1"/>
<feature type="domain" description="Protein kinase" evidence="1">
    <location>
        <begin position="59"/>
        <end position="273"/>
    </location>
</feature>
<dbReference type="OrthoDB" id="4062651at2759"/>
<dbReference type="GO" id="GO:1990604">
    <property type="term" value="C:IRE1-TRAF2-ASK1 complex"/>
    <property type="evidence" value="ECO:0007669"/>
    <property type="project" value="TreeGrafter"/>
</dbReference>
<dbReference type="GO" id="GO:0004521">
    <property type="term" value="F:RNA endonuclease activity"/>
    <property type="evidence" value="ECO:0007669"/>
    <property type="project" value="InterPro"/>
</dbReference>
<dbReference type="Gene3D" id="1.10.510.10">
    <property type="entry name" value="Transferase(Phosphotransferase) domain 1"/>
    <property type="match status" value="1"/>
</dbReference>
<dbReference type="GO" id="GO:0051082">
    <property type="term" value="F:unfolded protein binding"/>
    <property type="evidence" value="ECO:0007669"/>
    <property type="project" value="TreeGrafter"/>
</dbReference>
<keyword evidence="2" id="KW-0418">Kinase</keyword>
<evidence type="ECO:0000313" key="2">
    <source>
        <dbReference type="EMBL" id="KAF9067942.1"/>
    </source>
</evidence>
<dbReference type="PANTHER" id="PTHR13954:SF6">
    <property type="entry name" value="NON-SPECIFIC SERINE_THREONINE PROTEIN KINASE"/>
    <property type="match status" value="1"/>
</dbReference>
<comment type="caution">
    <text evidence="2">The sequence shown here is derived from an EMBL/GenBank/DDBJ whole genome shotgun (WGS) entry which is preliminary data.</text>
</comment>
<dbReference type="GO" id="GO:0070059">
    <property type="term" value="P:intrinsic apoptotic signaling pathway in response to endoplasmic reticulum stress"/>
    <property type="evidence" value="ECO:0007669"/>
    <property type="project" value="TreeGrafter"/>
</dbReference>
<dbReference type="SUPFAM" id="SSF56112">
    <property type="entry name" value="Protein kinase-like (PK-like)"/>
    <property type="match status" value="1"/>
</dbReference>
<reference evidence="2" key="1">
    <citation type="submission" date="2020-11" db="EMBL/GenBank/DDBJ databases">
        <authorList>
            <consortium name="DOE Joint Genome Institute"/>
            <person name="Ahrendt S."/>
            <person name="Riley R."/>
            <person name="Andreopoulos W."/>
            <person name="Labutti K."/>
            <person name="Pangilinan J."/>
            <person name="Ruiz-Duenas F.J."/>
            <person name="Barrasa J.M."/>
            <person name="Sanchez-Garcia M."/>
            <person name="Camarero S."/>
            <person name="Miyauchi S."/>
            <person name="Serrano A."/>
            <person name="Linde D."/>
            <person name="Babiker R."/>
            <person name="Drula E."/>
            <person name="Ayuso-Fernandez I."/>
            <person name="Pacheco R."/>
            <person name="Padilla G."/>
            <person name="Ferreira P."/>
            <person name="Barriuso J."/>
            <person name="Kellner H."/>
            <person name="Castanera R."/>
            <person name="Alfaro M."/>
            <person name="Ramirez L."/>
            <person name="Pisabarro A.G."/>
            <person name="Kuo A."/>
            <person name="Tritt A."/>
            <person name="Lipzen A."/>
            <person name="He G."/>
            <person name="Yan M."/>
            <person name="Ng V."/>
            <person name="Cullen D."/>
            <person name="Martin F."/>
            <person name="Rosso M.-N."/>
            <person name="Henrissat B."/>
            <person name="Hibbett D."/>
            <person name="Martinez A.T."/>
            <person name="Grigoriev I.V."/>
        </authorList>
    </citation>
    <scope>NUCLEOTIDE SEQUENCE</scope>
    <source>
        <strain evidence="2">AH 40177</strain>
    </source>
</reference>
<dbReference type="Pfam" id="PF00069">
    <property type="entry name" value="Pkinase"/>
    <property type="match status" value="1"/>
</dbReference>
<gene>
    <name evidence="2" type="ORF">BDP27DRAFT_1364483</name>
</gene>
<dbReference type="GO" id="GO:0004674">
    <property type="term" value="F:protein serine/threonine kinase activity"/>
    <property type="evidence" value="ECO:0007669"/>
    <property type="project" value="InterPro"/>
</dbReference>
<keyword evidence="2" id="KW-0808">Transferase</keyword>
<evidence type="ECO:0000313" key="3">
    <source>
        <dbReference type="Proteomes" id="UP000772434"/>
    </source>
</evidence>
<dbReference type="InterPro" id="IPR011009">
    <property type="entry name" value="Kinase-like_dom_sf"/>
</dbReference>
<protein>
    <submittedName>
        <fullName evidence="2">Kinase-like domain-containing protein</fullName>
    </submittedName>
</protein>
<keyword evidence="3" id="KW-1185">Reference proteome</keyword>
<dbReference type="PROSITE" id="PS50011">
    <property type="entry name" value="PROTEIN_KINASE_DOM"/>
    <property type="match status" value="1"/>
</dbReference>
<dbReference type="SMART" id="SM00220">
    <property type="entry name" value="S_TKc"/>
    <property type="match status" value="1"/>
</dbReference>